<name>A0A7S3JCI5_9SPIT</name>
<protein>
    <submittedName>
        <fullName evidence="1">Uncharacterized protein</fullName>
    </submittedName>
</protein>
<dbReference type="EMBL" id="HBII01021319">
    <property type="protein sequence ID" value="CAE0349944.1"/>
    <property type="molecule type" value="Transcribed_RNA"/>
</dbReference>
<proteinExistence type="predicted"/>
<gene>
    <name evidence="1" type="ORF">EHAR0213_LOCUS8857</name>
</gene>
<dbReference type="AlphaFoldDB" id="A0A7S3JCI5"/>
<evidence type="ECO:0000313" key="1">
    <source>
        <dbReference type="EMBL" id="CAE0349944.1"/>
    </source>
</evidence>
<organism evidence="1">
    <name type="scientific">Euplotes harpa</name>
    <dbReference type="NCBI Taxonomy" id="151035"/>
    <lineage>
        <taxon>Eukaryota</taxon>
        <taxon>Sar</taxon>
        <taxon>Alveolata</taxon>
        <taxon>Ciliophora</taxon>
        <taxon>Intramacronucleata</taxon>
        <taxon>Spirotrichea</taxon>
        <taxon>Hypotrichia</taxon>
        <taxon>Euplotida</taxon>
        <taxon>Euplotidae</taxon>
        <taxon>Euplotes</taxon>
    </lineage>
</organism>
<sequence length="149" mass="17945">METAYHMFRDHPNFQNIVFYIHPLIRENIMTSADIPEDITVNLDTYGALFPRLNLEYFPRTVSDELDNLYYARNFLPHLAERVSGLNKKKTDEVICTEIRERFPKSIEAFHFTKSRVEQMKAFFKEFIKDSKYFYPKSFKSQQKRKKSR</sequence>
<reference evidence="1" key="1">
    <citation type="submission" date="2021-01" db="EMBL/GenBank/DDBJ databases">
        <authorList>
            <person name="Corre E."/>
            <person name="Pelletier E."/>
            <person name="Niang G."/>
            <person name="Scheremetjew M."/>
            <person name="Finn R."/>
            <person name="Kale V."/>
            <person name="Holt S."/>
            <person name="Cochrane G."/>
            <person name="Meng A."/>
            <person name="Brown T."/>
            <person name="Cohen L."/>
        </authorList>
    </citation>
    <scope>NUCLEOTIDE SEQUENCE</scope>
    <source>
        <strain evidence="1">FSP1.4</strain>
    </source>
</reference>
<accession>A0A7S3JCI5</accession>